<dbReference type="SMART" id="SM00406">
    <property type="entry name" value="IGv"/>
    <property type="match status" value="1"/>
</dbReference>
<dbReference type="GO" id="GO:0016020">
    <property type="term" value="C:membrane"/>
    <property type="evidence" value="ECO:0007669"/>
    <property type="project" value="InterPro"/>
</dbReference>
<evidence type="ECO:0000256" key="2">
    <source>
        <dbReference type="SAM" id="SignalP"/>
    </source>
</evidence>
<feature type="signal peptide" evidence="2">
    <location>
        <begin position="1"/>
        <end position="23"/>
    </location>
</feature>
<dbReference type="Proteomes" id="UP000694547">
    <property type="component" value="Chromosome 8"/>
</dbReference>
<reference evidence="4" key="2">
    <citation type="submission" date="2025-08" db="UniProtKB">
        <authorList>
            <consortium name="Ensembl"/>
        </authorList>
    </citation>
    <scope>IDENTIFICATION</scope>
</reference>
<feature type="chain" id="PRO_5044635644" evidence="2">
    <location>
        <begin position="24"/>
        <end position="209"/>
    </location>
</feature>
<dbReference type="SUPFAM" id="SSF48726">
    <property type="entry name" value="Immunoglobulin"/>
    <property type="match status" value="1"/>
</dbReference>
<dbReference type="CTD" id="924"/>
<dbReference type="InterPro" id="IPR013106">
    <property type="entry name" value="Ig_V-set"/>
</dbReference>
<keyword evidence="1" id="KW-0472">Membrane</keyword>
<dbReference type="SMART" id="SM00409">
    <property type="entry name" value="IG"/>
    <property type="match status" value="1"/>
</dbReference>
<dbReference type="InterPro" id="IPR003599">
    <property type="entry name" value="Ig_sub"/>
</dbReference>
<dbReference type="GO" id="GO:0038023">
    <property type="term" value="F:signaling receptor activity"/>
    <property type="evidence" value="ECO:0007669"/>
    <property type="project" value="InterPro"/>
</dbReference>
<dbReference type="InterPro" id="IPR039090">
    <property type="entry name" value="CD7"/>
</dbReference>
<dbReference type="RefSeq" id="XP_006987702.1">
    <property type="nucleotide sequence ID" value="XM_006987640.4"/>
</dbReference>
<keyword evidence="1" id="KW-1133">Transmembrane helix</keyword>
<dbReference type="AlphaFoldDB" id="A0A6I9LZR5"/>
<gene>
    <name evidence="4" type="primary">Cd7</name>
</gene>
<evidence type="ECO:0000259" key="3">
    <source>
        <dbReference type="PROSITE" id="PS50835"/>
    </source>
</evidence>
<dbReference type="Pfam" id="PF07686">
    <property type="entry name" value="V-set"/>
    <property type="match status" value="1"/>
</dbReference>
<dbReference type="GeneID" id="102907158"/>
<sequence>MTQETMLALLLTLARVLPGPLDAQEMQPSFQVMMASEGDSINITCSTRGDLEGIYLKQSWPQDSDVIYFEDGKESTVDKRFSGRIDFSGPQNNLTITMRLLRLADTGVYFCEAVRRSASRGSSTMVVVTEKLSQEAYRSQEPLRISVSLPAALAVGSFFMGLVLGVLCTLRKTQIKELCASSDKDSPCVVYEDMSYSNRKTPCAPNQYQ</sequence>
<dbReference type="GO" id="GO:0002250">
    <property type="term" value="P:adaptive immune response"/>
    <property type="evidence" value="ECO:0007669"/>
    <property type="project" value="InterPro"/>
</dbReference>
<dbReference type="PANTHER" id="PTHR15343:SF0">
    <property type="entry name" value="T-CELL ANTIGEN CD7"/>
    <property type="match status" value="1"/>
</dbReference>
<dbReference type="InterPro" id="IPR007110">
    <property type="entry name" value="Ig-like_dom"/>
</dbReference>
<accession>A0A6I9LZR5</accession>
<feature type="transmembrane region" description="Helical" evidence="1">
    <location>
        <begin position="147"/>
        <end position="168"/>
    </location>
</feature>
<evidence type="ECO:0000313" key="5">
    <source>
        <dbReference type="Proteomes" id="UP000694547"/>
    </source>
</evidence>
<organism evidence="4 5">
    <name type="scientific">Peromyscus maniculatus bairdii</name>
    <name type="common">Prairie deer mouse</name>
    <dbReference type="NCBI Taxonomy" id="230844"/>
    <lineage>
        <taxon>Eukaryota</taxon>
        <taxon>Metazoa</taxon>
        <taxon>Chordata</taxon>
        <taxon>Craniata</taxon>
        <taxon>Vertebrata</taxon>
        <taxon>Euteleostomi</taxon>
        <taxon>Mammalia</taxon>
        <taxon>Eutheria</taxon>
        <taxon>Euarchontoglires</taxon>
        <taxon>Glires</taxon>
        <taxon>Rodentia</taxon>
        <taxon>Myomorpha</taxon>
        <taxon>Muroidea</taxon>
        <taxon>Cricetidae</taxon>
        <taxon>Neotominae</taxon>
        <taxon>Peromyscus</taxon>
    </lineage>
</organism>
<keyword evidence="1" id="KW-0812">Transmembrane</keyword>
<evidence type="ECO:0000313" key="4">
    <source>
        <dbReference type="Ensembl" id="ENSPEMP00000005543.1"/>
    </source>
</evidence>
<feature type="domain" description="Ig-like" evidence="3">
    <location>
        <begin position="28"/>
        <end position="129"/>
    </location>
</feature>
<keyword evidence="2" id="KW-0732">Signal</keyword>
<dbReference type="Gene3D" id="2.60.40.10">
    <property type="entry name" value="Immunoglobulins"/>
    <property type="match status" value="1"/>
</dbReference>
<dbReference type="InterPro" id="IPR013783">
    <property type="entry name" value="Ig-like_fold"/>
</dbReference>
<name>A0A6I9LZR5_PERMB</name>
<evidence type="ECO:0000256" key="1">
    <source>
        <dbReference type="SAM" id="Phobius"/>
    </source>
</evidence>
<dbReference type="PROSITE" id="PS50835">
    <property type="entry name" value="IG_LIKE"/>
    <property type="match status" value="1"/>
</dbReference>
<dbReference type="GO" id="GO:0048873">
    <property type="term" value="P:homeostasis of number of cells within a tissue"/>
    <property type="evidence" value="ECO:0007669"/>
    <property type="project" value="Ensembl"/>
</dbReference>
<dbReference type="GeneTree" id="ENSGT00390000013965"/>
<keyword evidence="5" id="KW-1185">Reference proteome</keyword>
<proteinExistence type="predicted"/>
<dbReference type="InterPro" id="IPR036179">
    <property type="entry name" value="Ig-like_dom_sf"/>
</dbReference>
<reference evidence="4" key="3">
    <citation type="submission" date="2025-09" db="UniProtKB">
        <authorList>
            <consortium name="Ensembl"/>
        </authorList>
    </citation>
    <scope>IDENTIFICATION</scope>
</reference>
<reference evidence="4 5" key="1">
    <citation type="submission" date="2018-10" db="EMBL/GenBank/DDBJ databases">
        <title>Improved assembly of the deer mouse Peromyscus maniculatus genome.</title>
        <authorList>
            <person name="Lassance J.-M."/>
            <person name="Hoekstra H.E."/>
        </authorList>
    </citation>
    <scope>NUCLEOTIDE SEQUENCE [LARGE SCALE GENOMIC DNA]</scope>
</reference>
<dbReference type="Ensembl" id="ENSPEMT00000009599.2">
    <property type="protein sequence ID" value="ENSPEMP00000005543.1"/>
    <property type="gene ID" value="ENSPEMG00000007990.2"/>
</dbReference>
<protein>
    <submittedName>
        <fullName evidence="4">CD7 antigen</fullName>
    </submittedName>
</protein>
<dbReference type="PANTHER" id="PTHR15343">
    <property type="entry name" value="CD7"/>
    <property type="match status" value="1"/>
</dbReference>
<dbReference type="OrthoDB" id="9899013at2759"/>